<sequence length="75" mass="8497">MALRLNRCFERKRETIGERDELGHRPESPFSPIPAYTAFAGAETSFAAPENSFASYKKQYARNEERLSISSLEGI</sequence>
<accession>A0ABZ0HVV5</accession>
<protein>
    <submittedName>
        <fullName evidence="1">Uncharacterized protein</fullName>
    </submittedName>
</protein>
<keyword evidence="2" id="KW-1185">Reference proteome</keyword>
<dbReference type="EMBL" id="CP136862">
    <property type="protein sequence ID" value="WOJ90906.1"/>
    <property type="molecule type" value="Genomic_DNA"/>
</dbReference>
<evidence type="ECO:0000313" key="2">
    <source>
        <dbReference type="Proteomes" id="UP001626536"/>
    </source>
</evidence>
<name>A0ABZ0HVV5_9HYPH</name>
<evidence type="ECO:0000313" key="1">
    <source>
        <dbReference type="EMBL" id="WOJ90906.1"/>
    </source>
</evidence>
<dbReference type="RefSeq" id="WP_407340495.1">
    <property type="nucleotide sequence ID" value="NZ_CP136862.1"/>
</dbReference>
<reference evidence="1 2" key="1">
    <citation type="submission" date="2023-10" db="EMBL/GenBank/DDBJ databases">
        <title>Novel methanotroph of the genus Methylocapsa from a subarctic wetland.</title>
        <authorList>
            <person name="Belova S.E."/>
            <person name="Oshkin I.Y."/>
            <person name="Miroshnikov K."/>
            <person name="Dedysh S.N."/>
        </authorList>
    </citation>
    <scope>NUCLEOTIDE SEQUENCE [LARGE SCALE GENOMIC DNA]</scope>
    <source>
        <strain evidence="1 2">RX1</strain>
    </source>
</reference>
<dbReference type="Proteomes" id="UP001626536">
    <property type="component" value="Chromosome"/>
</dbReference>
<gene>
    <name evidence="1" type="ORF">RZS28_06370</name>
</gene>
<proteinExistence type="predicted"/>
<organism evidence="1 2">
    <name type="scientific">Methylocapsa polymorpha</name>
    <dbReference type="NCBI Taxonomy" id="3080828"/>
    <lineage>
        <taxon>Bacteria</taxon>
        <taxon>Pseudomonadati</taxon>
        <taxon>Pseudomonadota</taxon>
        <taxon>Alphaproteobacteria</taxon>
        <taxon>Hyphomicrobiales</taxon>
        <taxon>Beijerinckiaceae</taxon>
        <taxon>Methylocapsa</taxon>
    </lineage>
</organism>